<dbReference type="InterPro" id="IPR039426">
    <property type="entry name" value="TonB-dep_rcpt-like"/>
</dbReference>
<dbReference type="STRING" id="393003.SAMN05660461_3366"/>
<dbReference type="Pfam" id="PF07715">
    <property type="entry name" value="Plug"/>
    <property type="match status" value="1"/>
</dbReference>
<dbReference type="SUPFAM" id="SSF56935">
    <property type="entry name" value="Porins"/>
    <property type="match status" value="1"/>
</dbReference>
<dbReference type="EMBL" id="FUZZ01000002">
    <property type="protein sequence ID" value="SKD06265.1"/>
    <property type="molecule type" value="Genomic_DNA"/>
</dbReference>
<dbReference type="InterPro" id="IPR023997">
    <property type="entry name" value="TonB-dep_OMP_SusC/RagA_CS"/>
</dbReference>
<dbReference type="Gene3D" id="2.60.40.1120">
    <property type="entry name" value="Carboxypeptidase-like, regulatory domain"/>
    <property type="match status" value="1"/>
</dbReference>
<evidence type="ECO:0000256" key="2">
    <source>
        <dbReference type="ARBA" id="ARBA00022448"/>
    </source>
</evidence>
<gene>
    <name evidence="9" type="ORF">SAMN05660461_3366</name>
</gene>
<dbReference type="SUPFAM" id="SSF49464">
    <property type="entry name" value="Carboxypeptidase regulatory domain-like"/>
    <property type="match status" value="1"/>
</dbReference>
<evidence type="ECO:0000256" key="1">
    <source>
        <dbReference type="ARBA" id="ARBA00004571"/>
    </source>
</evidence>
<evidence type="ECO:0000256" key="4">
    <source>
        <dbReference type="ARBA" id="ARBA00022692"/>
    </source>
</evidence>
<dbReference type="Pfam" id="PF13715">
    <property type="entry name" value="CarbopepD_reg_2"/>
    <property type="match status" value="1"/>
</dbReference>
<dbReference type="PROSITE" id="PS52016">
    <property type="entry name" value="TONB_DEPENDENT_REC_3"/>
    <property type="match status" value="1"/>
</dbReference>
<evidence type="ECO:0000256" key="5">
    <source>
        <dbReference type="ARBA" id="ARBA00023136"/>
    </source>
</evidence>
<keyword evidence="4 7" id="KW-0812">Transmembrane</keyword>
<organism evidence="9 10">
    <name type="scientific">Chitinophaga ginsengisegetis</name>
    <dbReference type="NCBI Taxonomy" id="393003"/>
    <lineage>
        <taxon>Bacteria</taxon>
        <taxon>Pseudomonadati</taxon>
        <taxon>Bacteroidota</taxon>
        <taxon>Chitinophagia</taxon>
        <taxon>Chitinophagales</taxon>
        <taxon>Chitinophagaceae</taxon>
        <taxon>Chitinophaga</taxon>
    </lineage>
</organism>
<evidence type="ECO:0000259" key="8">
    <source>
        <dbReference type="SMART" id="SM00965"/>
    </source>
</evidence>
<keyword evidence="10" id="KW-1185">Reference proteome</keyword>
<dbReference type="Gene3D" id="2.170.130.10">
    <property type="entry name" value="TonB-dependent receptor, plug domain"/>
    <property type="match status" value="1"/>
</dbReference>
<dbReference type="InterPro" id="IPR008969">
    <property type="entry name" value="CarboxyPept-like_regulatory"/>
</dbReference>
<dbReference type="NCBIfam" id="TIGR04056">
    <property type="entry name" value="OMP_RagA_SusC"/>
    <property type="match status" value="1"/>
</dbReference>
<dbReference type="InterPro" id="IPR023996">
    <property type="entry name" value="TonB-dep_OMP_SusC/RagA"/>
</dbReference>
<dbReference type="RefSeq" id="WP_079470648.1">
    <property type="nucleotide sequence ID" value="NZ_FUZZ01000002.1"/>
</dbReference>
<dbReference type="Gene3D" id="2.40.170.20">
    <property type="entry name" value="TonB-dependent receptor, beta-barrel domain"/>
    <property type="match status" value="1"/>
</dbReference>
<accession>A0A1T5P0H0</accession>
<dbReference type="InterPro" id="IPR036942">
    <property type="entry name" value="Beta-barrel_TonB_sf"/>
</dbReference>
<dbReference type="GO" id="GO:0009279">
    <property type="term" value="C:cell outer membrane"/>
    <property type="evidence" value="ECO:0007669"/>
    <property type="project" value="UniProtKB-SubCell"/>
</dbReference>
<evidence type="ECO:0000256" key="6">
    <source>
        <dbReference type="ARBA" id="ARBA00023237"/>
    </source>
</evidence>
<dbReference type="Pfam" id="PF07660">
    <property type="entry name" value="STN"/>
    <property type="match status" value="1"/>
</dbReference>
<comment type="similarity">
    <text evidence="7">Belongs to the TonB-dependent receptor family.</text>
</comment>
<evidence type="ECO:0000313" key="10">
    <source>
        <dbReference type="Proteomes" id="UP000190166"/>
    </source>
</evidence>
<dbReference type="Proteomes" id="UP000190166">
    <property type="component" value="Unassembled WGS sequence"/>
</dbReference>
<dbReference type="InterPro" id="IPR037066">
    <property type="entry name" value="Plug_dom_sf"/>
</dbReference>
<keyword evidence="3 7" id="KW-1134">Transmembrane beta strand</keyword>
<evidence type="ECO:0000256" key="7">
    <source>
        <dbReference type="PROSITE-ProRule" id="PRU01360"/>
    </source>
</evidence>
<keyword evidence="6 7" id="KW-0998">Cell outer membrane</keyword>
<comment type="subcellular location">
    <subcellularLocation>
        <location evidence="1 7">Cell outer membrane</location>
        <topology evidence="1 7">Multi-pass membrane protein</topology>
    </subcellularLocation>
</comment>
<sequence>MKHLWLYHHFLHYGSRTKTKPLSTMKFKAIFLLMTCLQVAATGFSQITISKNSTTLAEVFKEVRKQTGYVFIYNNDMLPDEKRFDLHVKNAPVKEVLTQCLKGLPLTYSIRDGNTIVISPYKPSGSTDEQAQSIVLRGRVFDANGQPLPGASVIVKGTRLGTSTLADGTFQIRVPDEKTAILITFVGFKSLELKPWKEGIRTIQLERSAVEIQDVVVRTGMFDRNKLTFSGAVASFSGKDLRRVGNLNVVQSLKTLDPSFIVTTNNIQGSNPNQLPNIEVRGKTSLSSSTVRDQFSNDPNQPLFILNGMETTLSQIVDLDINRVASITLLKDAASTALYGSRAANGVVIVETIQPKPGELNVSYTADLRWEIPDLRDYNMMNAEENLEFQRLAGLYKKEFGFSGITNDNLYNQRLAAVRSGVNSYWLNVPLRNSFTNGHSLRVSGGSQEFQYGIGLNYRGLNGVMIGSDRTTWGATVDLAYRKKKLNITNQLYVNGTNSNESPYGSFNDFVNINPYYRKKRDDGSLNTDRYLETYLVNTNSFIPDTVKVGNPLYNATLNSKNNTNTLILQNNLNFIYDFTRSFRLSGGLQVQKGSTKGTLFIPAANTMFDTVDTYRKGRYTDSRTDNMSYQANLMLTYRKVFNDVHSLTGNARTEMQEQSQTYSAYTATGFPEGVNPNPAFAYGFLPDTKPIYQKTTVRRVNALGSVNYAYDNRYFIDANFRIDGSTSFGAENKYSPFWSVGVGWNISSEHFMSDIQWLTMLRIRGNIGTTGNQALGSYASTSVYGYENNLNIYGQGLYLTQLGNPLLEWQKTQSTSVGIDASLFDNRFTATFNAYEKLSKPLITNGSLPASSGVSTYVLNVGNLRTRGVEAIVRYAPIYLPRKNILWTLGYTGSLYKSRYEGFSNILKNLNDEAQKSNSLQRYLDGYSPDELWAVKSLGIDPASGKEVFRKTNGEKTLVYDPADIVPIGNGRPQVEGVISSNLNIKGFLFGINLRYSIGAYIFNSALYNKVENISFDQLQYNQDKRALELRWKQPGDDALFKGISLTDVTPMSSRFIQKENYLTGESINAGYEFRSVQYPWVRRLKLQTIRVNAYMNDIFRLSNIKSERGIDYPFSNAVSFSLNIFF</sequence>
<dbReference type="InterPro" id="IPR012910">
    <property type="entry name" value="Plug_dom"/>
</dbReference>
<keyword evidence="5 7" id="KW-0472">Membrane</keyword>
<proteinExistence type="inferred from homology"/>
<dbReference type="SMART" id="SM00965">
    <property type="entry name" value="STN"/>
    <property type="match status" value="1"/>
</dbReference>
<name>A0A1T5P0H0_9BACT</name>
<reference evidence="9 10" key="1">
    <citation type="submission" date="2017-02" db="EMBL/GenBank/DDBJ databases">
        <authorList>
            <person name="Peterson S.W."/>
        </authorList>
    </citation>
    <scope>NUCLEOTIDE SEQUENCE [LARGE SCALE GENOMIC DNA]</scope>
    <source>
        <strain evidence="9 10">DSM 18108</strain>
    </source>
</reference>
<dbReference type="InterPro" id="IPR011662">
    <property type="entry name" value="Secretin/TonB_short_N"/>
</dbReference>
<feature type="domain" description="Secretin/TonB short N-terminal" evidence="8">
    <location>
        <begin position="69"/>
        <end position="121"/>
    </location>
</feature>
<keyword evidence="2 7" id="KW-0813">Transport</keyword>
<dbReference type="NCBIfam" id="TIGR04057">
    <property type="entry name" value="SusC_RagA_signa"/>
    <property type="match status" value="1"/>
</dbReference>
<evidence type="ECO:0000256" key="3">
    <source>
        <dbReference type="ARBA" id="ARBA00022452"/>
    </source>
</evidence>
<dbReference type="AlphaFoldDB" id="A0A1T5P0H0"/>
<protein>
    <submittedName>
        <fullName evidence="9">TonB-linked outer membrane protein, SusC/RagA family</fullName>
    </submittedName>
</protein>
<evidence type="ECO:0000313" key="9">
    <source>
        <dbReference type="EMBL" id="SKD06265.1"/>
    </source>
</evidence>